<evidence type="ECO:0000313" key="3">
    <source>
        <dbReference type="Proteomes" id="UP000007015"/>
    </source>
</evidence>
<feature type="region of interest" description="Disordered" evidence="1">
    <location>
        <begin position="1"/>
        <end position="28"/>
    </location>
</feature>
<protein>
    <submittedName>
        <fullName evidence="2">Uncharacterized protein</fullName>
    </submittedName>
</protein>
<feature type="region of interest" description="Disordered" evidence="1">
    <location>
        <begin position="65"/>
        <end position="89"/>
    </location>
</feature>
<dbReference type="Proteomes" id="UP000007015">
    <property type="component" value="Chromosome 8"/>
</dbReference>
<feature type="compositionally biased region" description="Low complexity" evidence="1">
    <location>
        <begin position="80"/>
        <end position="89"/>
    </location>
</feature>
<dbReference type="EMBL" id="CM000133">
    <property type="protein sequence ID" value="EAZ07266.1"/>
    <property type="molecule type" value="Genomic_DNA"/>
</dbReference>
<proteinExistence type="predicted"/>
<keyword evidence="3" id="KW-1185">Reference proteome</keyword>
<feature type="compositionally biased region" description="Basic residues" evidence="1">
    <location>
        <begin position="1"/>
        <end position="24"/>
    </location>
</feature>
<sequence>MRKTQTRRRQRSRKMRTRRQRRMRRGEAKSAVAEADVLVISAVKLALSTRYTASSMRPGPFFGARSCLQSEKDPRSNVRGKAGSPASSLGPGPGVLDCIIIAGIDMLQFPGHSQWLSTSTLQEIHVSIFSYLEEINEKRESIKKNET</sequence>
<reference evidence="2 3" key="1">
    <citation type="journal article" date="2005" name="PLoS Biol.">
        <title>The genomes of Oryza sativa: a history of duplications.</title>
        <authorList>
            <person name="Yu J."/>
            <person name="Wang J."/>
            <person name="Lin W."/>
            <person name="Li S."/>
            <person name="Li H."/>
            <person name="Zhou J."/>
            <person name="Ni P."/>
            <person name="Dong W."/>
            <person name="Hu S."/>
            <person name="Zeng C."/>
            <person name="Zhang J."/>
            <person name="Zhang Y."/>
            <person name="Li R."/>
            <person name="Xu Z."/>
            <person name="Li S."/>
            <person name="Li X."/>
            <person name="Zheng H."/>
            <person name="Cong L."/>
            <person name="Lin L."/>
            <person name="Yin J."/>
            <person name="Geng J."/>
            <person name="Li G."/>
            <person name="Shi J."/>
            <person name="Liu J."/>
            <person name="Lv H."/>
            <person name="Li J."/>
            <person name="Wang J."/>
            <person name="Deng Y."/>
            <person name="Ran L."/>
            <person name="Shi X."/>
            <person name="Wang X."/>
            <person name="Wu Q."/>
            <person name="Li C."/>
            <person name="Ren X."/>
            <person name="Wang J."/>
            <person name="Wang X."/>
            <person name="Li D."/>
            <person name="Liu D."/>
            <person name="Zhang X."/>
            <person name="Ji Z."/>
            <person name="Zhao W."/>
            <person name="Sun Y."/>
            <person name="Zhang Z."/>
            <person name="Bao J."/>
            <person name="Han Y."/>
            <person name="Dong L."/>
            <person name="Ji J."/>
            <person name="Chen P."/>
            <person name="Wu S."/>
            <person name="Liu J."/>
            <person name="Xiao Y."/>
            <person name="Bu D."/>
            <person name="Tan J."/>
            <person name="Yang L."/>
            <person name="Ye C."/>
            <person name="Zhang J."/>
            <person name="Xu J."/>
            <person name="Zhou Y."/>
            <person name="Yu Y."/>
            <person name="Zhang B."/>
            <person name="Zhuang S."/>
            <person name="Wei H."/>
            <person name="Liu B."/>
            <person name="Lei M."/>
            <person name="Yu H."/>
            <person name="Li Y."/>
            <person name="Xu H."/>
            <person name="Wei S."/>
            <person name="He X."/>
            <person name="Fang L."/>
            <person name="Zhang Z."/>
            <person name="Zhang Y."/>
            <person name="Huang X."/>
            <person name="Su Z."/>
            <person name="Tong W."/>
            <person name="Li J."/>
            <person name="Tong Z."/>
            <person name="Li S."/>
            <person name="Ye J."/>
            <person name="Wang L."/>
            <person name="Fang L."/>
            <person name="Lei T."/>
            <person name="Chen C."/>
            <person name="Chen H."/>
            <person name="Xu Z."/>
            <person name="Li H."/>
            <person name="Huang H."/>
            <person name="Zhang F."/>
            <person name="Xu H."/>
            <person name="Li N."/>
            <person name="Zhao C."/>
            <person name="Li S."/>
            <person name="Dong L."/>
            <person name="Huang Y."/>
            <person name="Li L."/>
            <person name="Xi Y."/>
            <person name="Qi Q."/>
            <person name="Li W."/>
            <person name="Zhang B."/>
            <person name="Hu W."/>
            <person name="Zhang Y."/>
            <person name="Tian X."/>
            <person name="Jiao Y."/>
            <person name="Liang X."/>
            <person name="Jin J."/>
            <person name="Gao L."/>
            <person name="Zheng W."/>
            <person name="Hao B."/>
            <person name="Liu S."/>
            <person name="Wang W."/>
            <person name="Yuan L."/>
            <person name="Cao M."/>
            <person name="McDermott J."/>
            <person name="Samudrala R."/>
            <person name="Wang J."/>
            <person name="Wong G.K."/>
            <person name="Yang H."/>
        </authorList>
    </citation>
    <scope>NUCLEOTIDE SEQUENCE [LARGE SCALE GENOMIC DNA]</scope>
    <source>
        <strain evidence="3">cv. 93-11</strain>
    </source>
</reference>
<evidence type="ECO:0000313" key="2">
    <source>
        <dbReference type="EMBL" id="EAZ07266.1"/>
    </source>
</evidence>
<evidence type="ECO:0000256" key="1">
    <source>
        <dbReference type="SAM" id="MobiDB-lite"/>
    </source>
</evidence>
<organism evidence="2 3">
    <name type="scientific">Oryza sativa subsp. indica</name>
    <name type="common">Rice</name>
    <dbReference type="NCBI Taxonomy" id="39946"/>
    <lineage>
        <taxon>Eukaryota</taxon>
        <taxon>Viridiplantae</taxon>
        <taxon>Streptophyta</taxon>
        <taxon>Embryophyta</taxon>
        <taxon>Tracheophyta</taxon>
        <taxon>Spermatophyta</taxon>
        <taxon>Magnoliopsida</taxon>
        <taxon>Liliopsida</taxon>
        <taxon>Poales</taxon>
        <taxon>Poaceae</taxon>
        <taxon>BOP clade</taxon>
        <taxon>Oryzoideae</taxon>
        <taxon>Oryzeae</taxon>
        <taxon>Oryzinae</taxon>
        <taxon>Oryza</taxon>
        <taxon>Oryza sativa</taxon>
    </lineage>
</organism>
<gene>
    <name evidence="2" type="ORF">OsI_29513</name>
</gene>
<name>A2YW05_ORYSI</name>
<dbReference type="AlphaFoldDB" id="A2YW05"/>
<dbReference type="HOGENOM" id="CLU_1771155_0_0_1"/>
<dbReference type="Gramene" id="BGIOSGA028807-TA">
    <property type="protein sequence ID" value="BGIOSGA028807-PA"/>
    <property type="gene ID" value="BGIOSGA028807"/>
</dbReference>
<accession>A2YW05</accession>